<organism evidence="1 2">
    <name type="scientific">Massariosphaeria phaeospora</name>
    <dbReference type="NCBI Taxonomy" id="100035"/>
    <lineage>
        <taxon>Eukaryota</taxon>
        <taxon>Fungi</taxon>
        <taxon>Dikarya</taxon>
        <taxon>Ascomycota</taxon>
        <taxon>Pezizomycotina</taxon>
        <taxon>Dothideomycetes</taxon>
        <taxon>Pleosporomycetidae</taxon>
        <taxon>Pleosporales</taxon>
        <taxon>Pleosporales incertae sedis</taxon>
        <taxon>Massariosphaeria</taxon>
    </lineage>
</organism>
<gene>
    <name evidence="1" type="ORF">BDV95DRAFT_588507</name>
</gene>
<protein>
    <submittedName>
        <fullName evidence="1">Uncharacterized protein</fullName>
    </submittedName>
</protein>
<evidence type="ECO:0000313" key="1">
    <source>
        <dbReference type="EMBL" id="KAF2864677.1"/>
    </source>
</evidence>
<name>A0A7C8HY69_9PLEO</name>
<comment type="caution">
    <text evidence="1">The sequence shown here is derived from an EMBL/GenBank/DDBJ whole genome shotgun (WGS) entry which is preliminary data.</text>
</comment>
<dbReference type="AlphaFoldDB" id="A0A7C8HY69"/>
<evidence type="ECO:0000313" key="2">
    <source>
        <dbReference type="Proteomes" id="UP000481861"/>
    </source>
</evidence>
<dbReference type="EMBL" id="JAADJZ010000041">
    <property type="protein sequence ID" value="KAF2864677.1"/>
    <property type="molecule type" value="Genomic_DNA"/>
</dbReference>
<reference evidence="1 2" key="1">
    <citation type="submission" date="2020-01" db="EMBL/GenBank/DDBJ databases">
        <authorList>
            <consortium name="DOE Joint Genome Institute"/>
            <person name="Haridas S."/>
            <person name="Albert R."/>
            <person name="Binder M."/>
            <person name="Bloem J."/>
            <person name="Labutti K."/>
            <person name="Salamov A."/>
            <person name="Andreopoulos B."/>
            <person name="Baker S.E."/>
            <person name="Barry K."/>
            <person name="Bills G."/>
            <person name="Bluhm B.H."/>
            <person name="Cannon C."/>
            <person name="Castanera R."/>
            <person name="Culley D.E."/>
            <person name="Daum C."/>
            <person name="Ezra D."/>
            <person name="Gonzalez J.B."/>
            <person name="Henrissat B."/>
            <person name="Kuo A."/>
            <person name="Liang C."/>
            <person name="Lipzen A."/>
            <person name="Lutzoni F."/>
            <person name="Magnuson J."/>
            <person name="Mondo S."/>
            <person name="Nolan M."/>
            <person name="Ohm R."/>
            <person name="Pangilinan J."/>
            <person name="Park H.-J.H."/>
            <person name="Ramirez L."/>
            <person name="Alfaro M."/>
            <person name="Sun H."/>
            <person name="Tritt A."/>
            <person name="Yoshinaga Y."/>
            <person name="Zwiers L.-H.L."/>
            <person name="Turgeon B.G."/>
            <person name="Goodwin S.B."/>
            <person name="Spatafora J.W."/>
            <person name="Crous P.W."/>
            <person name="Grigoriev I.V."/>
        </authorList>
    </citation>
    <scope>NUCLEOTIDE SEQUENCE [LARGE SCALE GENOMIC DNA]</scope>
    <source>
        <strain evidence="1 2">CBS 611.86</strain>
    </source>
</reference>
<proteinExistence type="predicted"/>
<accession>A0A7C8HY69</accession>
<keyword evidence="2" id="KW-1185">Reference proteome</keyword>
<sequence length="193" mass="21866">MCIPTYVGPRHAPKVHVQGFIETQFPRSIHTSDFSFNPSHHNLVPPQTQLSLVQHSLVPLEILVSTFQCLFVGLRNVFQPRVLFFFFAQLSIRHATLHFPDLDLFLQTFVYPEVVGLELHPGVIAVLLGRVKVEMDHATKPVSLSLLVDLPLITPETVLVYRPLFMLEAAELPPVLALLLKCKVHGRWVREPV</sequence>
<dbReference type="Proteomes" id="UP000481861">
    <property type="component" value="Unassembled WGS sequence"/>
</dbReference>